<reference evidence="1" key="1">
    <citation type="submission" date="2022-03" db="EMBL/GenBank/DDBJ databases">
        <title>Complete genome sequence of Caldinitratiruptor microaerophilus.</title>
        <authorList>
            <person name="Mukaiyama R."/>
            <person name="Nishiyama T."/>
            <person name="Ueda K."/>
        </authorList>
    </citation>
    <scope>NUCLEOTIDE SEQUENCE</scope>
    <source>
        <strain evidence="1">JCM 16183</strain>
    </source>
</reference>
<gene>
    <name evidence="1" type="ORF">caldi_07330</name>
</gene>
<name>A0AA35G7S8_9FIRM</name>
<protein>
    <submittedName>
        <fullName evidence="1">Uncharacterized protein</fullName>
    </submittedName>
</protein>
<accession>A0AA35G7S8</accession>
<dbReference type="Proteomes" id="UP001163687">
    <property type="component" value="Chromosome"/>
</dbReference>
<organism evidence="1 2">
    <name type="scientific">Caldinitratiruptor microaerophilus</name>
    <dbReference type="NCBI Taxonomy" id="671077"/>
    <lineage>
        <taxon>Bacteria</taxon>
        <taxon>Bacillati</taxon>
        <taxon>Bacillota</taxon>
        <taxon>Clostridia</taxon>
        <taxon>Eubacteriales</taxon>
        <taxon>Symbiobacteriaceae</taxon>
        <taxon>Caldinitratiruptor</taxon>
    </lineage>
</organism>
<dbReference type="AlphaFoldDB" id="A0AA35G7S8"/>
<sequence length="90" mass="9725">MITEWVELEHRHVQVLVKAAWACHKSYLETGAPDAKKARDWCMKGARLLKRELESGRQVWLAPGGGLLVAEGDDVGQGQGAEDAGATAAK</sequence>
<evidence type="ECO:0000313" key="1">
    <source>
        <dbReference type="EMBL" id="BDG59643.1"/>
    </source>
</evidence>
<dbReference type="EMBL" id="AP025628">
    <property type="protein sequence ID" value="BDG59643.1"/>
    <property type="molecule type" value="Genomic_DNA"/>
</dbReference>
<dbReference type="KEGG" id="cmic:caldi_07330"/>
<evidence type="ECO:0000313" key="2">
    <source>
        <dbReference type="Proteomes" id="UP001163687"/>
    </source>
</evidence>
<keyword evidence="2" id="KW-1185">Reference proteome</keyword>
<proteinExistence type="predicted"/>